<dbReference type="EMBL" id="JYDU01000269">
    <property type="protein sequence ID" value="KRX87747.1"/>
    <property type="molecule type" value="Genomic_DNA"/>
</dbReference>
<accession>A0A0V0XJA4</accession>
<evidence type="ECO:0000256" key="1">
    <source>
        <dbReference type="SAM" id="MobiDB-lite"/>
    </source>
</evidence>
<feature type="region of interest" description="Disordered" evidence="1">
    <location>
        <begin position="37"/>
        <end position="64"/>
    </location>
</feature>
<dbReference type="Proteomes" id="UP000054815">
    <property type="component" value="Unassembled WGS sequence"/>
</dbReference>
<organism evidence="2 3">
    <name type="scientific">Trichinella pseudospiralis</name>
    <name type="common">Parasitic roundworm</name>
    <dbReference type="NCBI Taxonomy" id="6337"/>
    <lineage>
        <taxon>Eukaryota</taxon>
        <taxon>Metazoa</taxon>
        <taxon>Ecdysozoa</taxon>
        <taxon>Nematoda</taxon>
        <taxon>Enoplea</taxon>
        <taxon>Dorylaimia</taxon>
        <taxon>Trichinellida</taxon>
        <taxon>Trichinellidae</taxon>
        <taxon>Trichinella</taxon>
    </lineage>
</organism>
<feature type="compositionally biased region" description="Basic and acidic residues" evidence="1">
    <location>
        <begin position="40"/>
        <end position="61"/>
    </location>
</feature>
<gene>
    <name evidence="2" type="ORF">T4E_2833</name>
</gene>
<protein>
    <submittedName>
        <fullName evidence="2">Uncharacterized protein</fullName>
    </submittedName>
</protein>
<dbReference type="AlphaFoldDB" id="A0A0V0XJA4"/>
<proteinExistence type="predicted"/>
<feature type="compositionally biased region" description="Basic and acidic residues" evidence="1">
    <location>
        <begin position="103"/>
        <end position="117"/>
    </location>
</feature>
<sequence length="435" mass="49321">MELYATGQAKNLVQLMCSGLDHTPVLLLVDNCNGSMEEENGARQDTQRLHSQHGENEKRVEATGQNKNHLQLLRNNGSTADNTCSLVVGGNGYGEVGIGSGETHADKLGEKSSEHNETSSFCQEGTPDRKLPCARQYTCIFFGWQHAAPDRMSDNSWYDTALGITKLVPSCKINGIQTVVAELPQDRENDCTVSGKERQQTTRKQYLGENNSLSWKRVKAASYGNCNSRKPCIGHCGGNDCQSYNKLLSRAKTALQRNLALLLRKNGISHDKTPALLFLRKKQLTRQSKVFGNTGKDLGRILHQKRQNECTVFRSLRKIIWAEMLLRKQLKFGRSRQLLYPALCGIHWTNSSQYLARSRFHFPLQLCSSCSTHFTSYDYARLWYCLMPFFFYSYTRFCRFLYVLARKILLILSPGVNISENLNFQILLCQEDDST</sequence>
<evidence type="ECO:0000313" key="2">
    <source>
        <dbReference type="EMBL" id="KRX87747.1"/>
    </source>
</evidence>
<evidence type="ECO:0000313" key="3">
    <source>
        <dbReference type="Proteomes" id="UP000054815"/>
    </source>
</evidence>
<feature type="region of interest" description="Disordered" evidence="1">
    <location>
        <begin position="99"/>
        <end position="127"/>
    </location>
</feature>
<name>A0A0V0XJA4_TRIPS</name>
<comment type="caution">
    <text evidence="2">The sequence shown here is derived from an EMBL/GenBank/DDBJ whole genome shotgun (WGS) entry which is preliminary data.</text>
</comment>
<reference evidence="2 3" key="1">
    <citation type="submission" date="2015-01" db="EMBL/GenBank/DDBJ databases">
        <title>Evolution of Trichinella species and genotypes.</title>
        <authorList>
            <person name="Korhonen P.K."/>
            <person name="Edoardo P."/>
            <person name="Giuseppe L.R."/>
            <person name="Gasser R.B."/>
        </authorList>
    </citation>
    <scope>NUCLEOTIDE SEQUENCE [LARGE SCALE GENOMIC DNA]</scope>
    <source>
        <strain evidence="2">ISS141</strain>
    </source>
</reference>